<comment type="caution">
    <text evidence="9">Lacks conserved residue(s) required for the propagation of feature annotation.</text>
</comment>
<comment type="catalytic activity">
    <reaction evidence="9">
        <text>4-CDP-2-C-methyl-D-erythritol + ATP = 4-CDP-2-C-methyl-D-erythritol 2-phosphate + ADP + H(+)</text>
        <dbReference type="Rhea" id="RHEA:18437"/>
        <dbReference type="ChEBI" id="CHEBI:15378"/>
        <dbReference type="ChEBI" id="CHEBI:30616"/>
        <dbReference type="ChEBI" id="CHEBI:57823"/>
        <dbReference type="ChEBI" id="CHEBI:57919"/>
        <dbReference type="ChEBI" id="CHEBI:456216"/>
        <dbReference type="EC" id="2.7.1.148"/>
    </reaction>
</comment>
<dbReference type="InterPro" id="IPR013750">
    <property type="entry name" value="GHMP_kinase_C_dom"/>
</dbReference>
<reference evidence="13" key="1">
    <citation type="journal article" date="2019" name="Int. J. Syst. Evol. Microbiol.">
        <title>The Global Catalogue of Microorganisms (GCM) 10K type strain sequencing project: providing services to taxonomists for standard genome sequencing and annotation.</title>
        <authorList>
            <consortium name="The Broad Institute Genomics Platform"/>
            <consortium name="The Broad Institute Genome Sequencing Center for Infectious Disease"/>
            <person name="Wu L."/>
            <person name="Ma J."/>
        </authorList>
    </citation>
    <scope>NUCLEOTIDE SEQUENCE [LARGE SCALE GENOMIC DNA]</scope>
    <source>
        <strain evidence="13">JCM 4087</strain>
    </source>
</reference>
<evidence type="ECO:0000313" key="12">
    <source>
        <dbReference type="EMBL" id="MFC5860934.1"/>
    </source>
</evidence>
<keyword evidence="6 9" id="KW-0418">Kinase</keyword>
<evidence type="ECO:0000313" key="13">
    <source>
        <dbReference type="Proteomes" id="UP001596091"/>
    </source>
</evidence>
<dbReference type="Gene3D" id="3.30.70.890">
    <property type="entry name" value="GHMP kinase, C-terminal domain"/>
    <property type="match status" value="1"/>
</dbReference>
<comment type="function">
    <text evidence="9">Catalyzes the phosphorylation of the position 2 hydroxy group of 4-diphosphocytidyl-2C-methyl-D-erythritol.</text>
</comment>
<dbReference type="SUPFAM" id="SSF55060">
    <property type="entry name" value="GHMP Kinase, C-terminal domain"/>
    <property type="match status" value="1"/>
</dbReference>
<keyword evidence="5 9" id="KW-0547">Nucleotide-binding</keyword>
<proteinExistence type="inferred from homology"/>
<keyword evidence="4 9" id="KW-0808">Transferase</keyword>
<dbReference type="Proteomes" id="UP001596091">
    <property type="component" value="Unassembled WGS sequence"/>
</dbReference>
<dbReference type="InterPro" id="IPR020568">
    <property type="entry name" value="Ribosomal_Su5_D2-typ_SF"/>
</dbReference>
<comment type="pathway">
    <text evidence="9">Isoprenoid biosynthesis; isopentenyl diphosphate biosynthesis via DXP pathway; isopentenyl diphosphate from 1-deoxy-D-xylulose 5-phosphate: step 3/6.</text>
</comment>
<dbReference type="InterPro" id="IPR006204">
    <property type="entry name" value="GHMP_kinase_N_dom"/>
</dbReference>
<dbReference type="InterPro" id="IPR036554">
    <property type="entry name" value="GHMP_kinase_C_sf"/>
</dbReference>
<evidence type="ECO:0000256" key="2">
    <source>
        <dbReference type="ARBA" id="ARBA00012052"/>
    </source>
</evidence>
<dbReference type="Gene3D" id="3.30.230.10">
    <property type="match status" value="1"/>
</dbReference>
<dbReference type="PANTHER" id="PTHR43527">
    <property type="entry name" value="4-DIPHOSPHOCYTIDYL-2-C-METHYL-D-ERYTHRITOL KINASE, CHLOROPLASTIC"/>
    <property type="match status" value="1"/>
</dbReference>
<dbReference type="PIRSF" id="PIRSF010376">
    <property type="entry name" value="IspE"/>
    <property type="match status" value="1"/>
</dbReference>
<protein>
    <recommendedName>
        <fullName evidence="3 9">4-diphosphocytidyl-2-C-methyl-D-erythritol kinase</fullName>
        <shortName evidence="9">CMK</shortName>
        <ecNumber evidence="2 9">2.7.1.148</ecNumber>
    </recommendedName>
    <alternativeName>
        <fullName evidence="8 9">4-(cytidine-5'-diphospho)-2-C-methyl-D-erythritol kinase</fullName>
    </alternativeName>
</protein>
<keyword evidence="13" id="KW-1185">Reference proteome</keyword>
<dbReference type="EC" id="2.7.1.148" evidence="2 9"/>
<dbReference type="Pfam" id="PF00288">
    <property type="entry name" value="GHMP_kinases_N"/>
    <property type="match status" value="1"/>
</dbReference>
<dbReference type="Pfam" id="PF08544">
    <property type="entry name" value="GHMP_kinases_C"/>
    <property type="match status" value="1"/>
</dbReference>
<dbReference type="InterPro" id="IPR014721">
    <property type="entry name" value="Ribsml_uS5_D2-typ_fold_subgr"/>
</dbReference>
<evidence type="ECO:0000256" key="4">
    <source>
        <dbReference type="ARBA" id="ARBA00022679"/>
    </source>
</evidence>
<evidence type="ECO:0000256" key="3">
    <source>
        <dbReference type="ARBA" id="ARBA00017473"/>
    </source>
</evidence>
<dbReference type="SUPFAM" id="SSF54211">
    <property type="entry name" value="Ribosomal protein S5 domain 2-like"/>
    <property type="match status" value="1"/>
</dbReference>
<evidence type="ECO:0000256" key="5">
    <source>
        <dbReference type="ARBA" id="ARBA00022741"/>
    </source>
</evidence>
<evidence type="ECO:0000256" key="7">
    <source>
        <dbReference type="ARBA" id="ARBA00022840"/>
    </source>
</evidence>
<evidence type="ECO:0000256" key="6">
    <source>
        <dbReference type="ARBA" id="ARBA00022777"/>
    </source>
</evidence>
<evidence type="ECO:0000256" key="8">
    <source>
        <dbReference type="ARBA" id="ARBA00032554"/>
    </source>
</evidence>
<accession>A0ABW1EAH8</accession>
<dbReference type="InterPro" id="IPR004424">
    <property type="entry name" value="IspE"/>
</dbReference>
<organism evidence="12 13">
    <name type="scientific">Acidicapsa dinghuensis</name>
    <dbReference type="NCBI Taxonomy" id="2218256"/>
    <lineage>
        <taxon>Bacteria</taxon>
        <taxon>Pseudomonadati</taxon>
        <taxon>Acidobacteriota</taxon>
        <taxon>Terriglobia</taxon>
        <taxon>Terriglobales</taxon>
        <taxon>Acidobacteriaceae</taxon>
        <taxon>Acidicapsa</taxon>
    </lineage>
</organism>
<dbReference type="PANTHER" id="PTHR43527:SF2">
    <property type="entry name" value="4-DIPHOSPHOCYTIDYL-2-C-METHYL-D-ERYTHRITOL KINASE, CHLOROPLASTIC"/>
    <property type="match status" value="1"/>
</dbReference>
<comment type="similarity">
    <text evidence="1 9">Belongs to the GHMP kinase family. IspE subfamily.</text>
</comment>
<evidence type="ECO:0000256" key="9">
    <source>
        <dbReference type="HAMAP-Rule" id="MF_00061"/>
    </source>
</evidence>
<feature type="active site" evidence="9">
    <location>
        <position position="10"/>
    </location>
</feature>
<evidence type="ECO:0000259" key="11">
    <source>
        <dbReference type="Pfam" id="PF08544"/>
    </source>
</evidence>
<dbReference type="EMBL" id="JBHSPH010000001">
    <property type="protein sequence ID" value="MFC5860934.1"/>
    <property type="molecule type" value="Genomic_DNA"/>
</dbReference>
<keyword evidence="9" id="KW-0414">Isoprene biosynthesis</keyword>
<sequence length="347" mass="37002">MPTTVRSHAKINLGLGIGAPRADGFHALSTVYQTLEVHDRVRVTAERAEATKIQLSSNDRRVPTDHRNTAWKMAEFALESLRIHADVHIHIEKQLPVQGGLGAGSANAVAALVGLEAELGISPEAFPDWPAQRLHLAARVGSDVPLFLIGGAILGLDRGQSVFPLPDLPPIWTVIATPAVGVSTPQAFRDWDELCAQEGLTESASADKLNELSRAYAACFAGVEAPNEAGYEAQSGSSGVLAVGGDLAGPQVSALVRTGIANDFERVVFPQHPLLSEIKRTLAASGTPEAALYASLSGSGSALFGLYRGERDAEAARHRLRELGVESFVTRTLPRAPYWRSMILLQD</sequence>
<keyword evidence="7 9" id="KW-0067">ATP-binding</keyword>
<dbReference type="GO" id="GO:0050515">
    <property type="term" value="F:4-(cytidine 5'-diphospho)-2-C-methyl-D-erythritol kinase activity"/>
    <property type="evidence" value="ECO:0007669"/>
    <property type="project" value="UniProtKB-EC"/>
</dbReference>
<gene>
    <name evidence="9" type="primary">ispE</name>
    <name evidence="12" type="ORF">ACFPT7_01355</name>
</gene>
<evidence type="ECO:0000256" key="1">
    <source>
        <dbReference type="ARBA" id="ARBA00009684"/>
    </source>
</evidence>
<comment type="caution">
    <text evidence="12">The sequence shown here is derived from an EMBL/GenBank/DDBJ whole genome shotgun (WGS) entry which is preliminary data.</text>
</comment>
<feature type="active site" evidence="9">
    <location>
        <position position="143"/>
    </location>
</feature>
<feature type="domain" description="GHMP kinase N-terminal" evidence="10">
    <location>
        <begin position="68"/>
        <end position="151"/>
    </location>
</feature>
<feature type="domain" description="GHMP kinase C-terminal" evidence="11">
    <location>
        <begin position="262"/>
        <end position="324"/>
    </location>
</feature>
<evidence type="ECO:0000259" key="10">
    <source>
        <dbReference type="Pfam" id="PF00288"/>
    </source>
</evidence>
<dbReference type="RefSeq" id="WP_263334817.1">
    <property type="nucleotide sequence ID" value="NZ_JAGSYH010000002.1"/>
</dbReference>
<dbReference type="HAMAP" id="MF_00061">
    <property type="entry name" value="IspE"/>
    <property type="match status" value="1"/>
</dbReference>
<name>A0ABW1EAH8_9BACT</name>